<evidence type="ECO:0000256" key="1">
    <source>
        <dbReference type="SAM" id="Phobius"/>
    </source>
</evidence>
<dbReference type="EMBL" id="CAJGYM010000017">
    <property type="protein sequence ID" value="CAD6190714.1"/>
    <property type="molecule type" value="Genomic_DNA"/>
</dbReference>
<keyword evidence="1" id="KW-0472">Membrane</keyword>
<keyword evidence="1" id="KW-0812">Transmembrane</keyword>
<keyword evidence="3" id="KW-1185">Reference proteome</keyword>
<organism evidence="2 3">
    <name type="scientific">Caenorhabditis auriculariae</name>
    <dbReference type="NCBI Taxonomy" id="2777116"/>
    <lineage>
        <taxon>Eukaryota</taxon>
        <taxon>Metazoa</taxon>
        <taxon>Ecdysozoa</taxon>
        <taxon>Nematoda</taxon>
        <taxon>Chromadorea</taxon>
        <taxon>Rhabditida</taxon>
        <taxon>Rhabditina</taxon>
        <taxon>Rhabditomorpha</taxon>
        <taxon>Rhabditoidea</taxon>
        <taxon>Rhabditidae</taxon>
        <taxon>Peloderinae</taxon>
        <taxon>Caenorhabditis</taxon>
    </lineage>
</organism>
<proteinExistence type="predicted"/>
<accession>A0A8S1H5T5</accession>
<feature type="transmembrane region" description="Helical" evidence="1">
    <location>
        <begin position="172"/>
        <end position="196"/>
    </location>
</feature>
<dbReference type="Proteomes" id="UP000835052">
    <property type="component" value="Unassembled WGS sequence"/>
</dbReference>
<protein>
    <submittedName>
        <fullName evidence="2">Uncharacterized protein</fullName>
    </submittedName>
</protein>
<sequence length="211" mass="24120">MRLLACVTIDEQHSRLCGIRIPNRPLAILLALFQLTVSVASFLQHAFSYYKHGHVFLCNSNIFLHNATFEVHILAHDVIIFDFGLMHRVLGTDACVANYLDGGYMRFAWTIEQSSALTLSIVSLAFLPKPLWLLWPGLLMQSSYSLGLSVLTMATAPKILEALGGRIDMHLAVIFSIYVFGFCINWMFTFVLWHYYWYRERIFSRPPAAQL</sequence>
<gene>
    <name evidence="2" type="ORF">CAUJ_LOCUS6633</name>
</gene>
<reference evidence="2" key="1">
    <citation type="submission" date="2020-10" db="EMBL/GenBank/DDBJ databases">
        <authorList>
            <person name="Kikuchi T."/>
        </authorList>
    </citation>
    <scope>NUCLEOTIDE SEQUENCE</scope>
    <source>
        <strain evidence="2">NKZ352</strain>
    </source>
</reference>
<dbReference type="PANTHER" id="PTHR40288">
    <property type="entry name" value="PROTEIN CBG16535-RELATED"/>
    <property type="match status" value="1"/>
</dbReference>
<feature type="transmembrane region" description="Helical" evidence="1">
    <location>
        <begin position="26"/>
        <end position="43"/>
    </location>
</feature>
<comment type="caution">
    <text evidence="2">The sequence shown here is derived from an EMBL/GenBank/DDBJ whole genome shotgun (WGS) entry which is preliminary data.</text>
</comment>
<dbReference type="AlphaFoldDB" id="A0A8S1H5T5"/>
<dbReference type="PANTHER" id="PTHR40288:SF1">
    <property type="entry name" value="EXPERA DOMAIN-CONTAINING PROTEIN"/>
    <property type="match status" value="1"/>
</dbReference>
<feature type="transmembrane region" description="Helical" evidence="1">
    <location>
        <begin position="115"/>
        <end position="135"/>
    </location>
</feature>
<dbReference type="OrthoDB" id="5858931at2759"/>
<evidence type="ECO:0000313" key="3">
    <source>
        <dbReference type="Proteomes" id="UP000835052"/>
    </source>
</evidence>
<feature type="transmembrane region" description="Helical" evidence="1">
    <location>
        <begin position="141"/>
        <end position="160"/>
    </location>
</feature>
<keyword evidence="1" id="KW-1133">Transmembrane helix</keyword>
<evidence type="ECO:0000313" key="2">
    <source>
        <dbReference type="EMBL" id="CAD6190714.1"/>
    </source>
</evidence>
<name>A0A8S1H5T5_9PELO</name>